<evidence type="ECO:0000313" key="2">
    <source>
        <dbReference type="EMBL" id="OAG75302.1"/>
    </source>
</evidence>
<evidence type="ECO:0000313" key="3">
    <source>
        <dbReference type="Proteomes" id="UP000077349"/>
    </source>
</evidence>
<accession>A0A177G4S2</accession>
<dbReference type="Pfam" id="PF13403">
    <property type="entry name" value="Hint_2"/>
    <property type="match status" value="1"/>
</dbReference>
<dbReference type="Proteomes" id="UP000077349">
    <property type="component" value="Unassembled WGS sequence"/>
</dbReference>
<dbReference type="Gene3D" id="2.160.20.20">
    <property type="match status" value="2"/>
</dbReference>
<dbReference type="EMBL" id="LVHD01000073">
    <property type="protein sequence ID" value="OAG75302.1"/>
    <property type="molecule type" value="Genomic_DNA"/>
</dbReference>
<comment type="caution">
    <text evidence="2">The sequence shown here is derived from an EMBL/GenBank/DDBJ whole genome shotgun (WGS) entry which is preliminary data.</text>
</comment>
<feature type="domain" description="Hedgehog/Intein (Hint)" evidence="1">
    <location>
        <begin position="1143"/>
        <end position="1284"/>
    </location>
</feature>
<dbReference type="InterPro" id="IPR036844">
    <property type="entry name" value="Hint_dom_sf"/>
</dbReference>
<name>A0A177G4S2_9PROT</name>
<gene>
    <name evidence="2" type="ORF">Amal_03526</name>
</gene>
<dbReference type="InterPro" id="IPR028992">
    <property type="entry name" value="Hedgehog/Intein_dom"/>
</dbReference>
<dbReference type="PATRIC" id="fig|178901.16.peg.3774"/>
<protein>
    <submittedName>
        <fullName evidence="2">Outer membrane protein</fullName>
    </submittedName>
</protein>
<dbReference type="InterPro" id="IPR030930">
    <property type="entry name" value="AIDA"/>
</dbReference>
<evidence type="ECO:0000259" key="1">
    <source>
        <dbReference type="Pfam" id="PF13403"/>
    </source>
</evidence>
<organism evidence="2 3">
    <name type="scientific">Acetobacter malorum</name>
    <dbReference type="NCBI Taxonomy" id="178901"/>
    <lineage>
        <taxon>Bacteria</taxon>
        <taxon>Pseudomonadati</taxon>
        <taxon>Pseudomonadota</taxon>
        <taxon>Alphaproteobacteria</taxon>
        <taxon>Acetobacterales</taxon>
        <taxon>Acetobacteraceae</taxon>
        <taxon>Acetobacter</taxon>
    </lineage>
</organism>
<sequence>MTSMVISSGVTSDGGGNTSSYDQTAIYGTATNYVFDTSNLNVLSGGAITSSTVMKGNFSASSGSLIEDVTFTGAATYNIKGSAQDVTLLSAGILLVSGTATNATVSGGGQAQIVGSASNLTIQSLNSGNQVALGYISSGSVVSGLQVSGYAGAYASSGSTVSGVTLGGGNGATGNLSAYNGANIYDVVVHSGGVYRPTAYTNSVTVDGGQVVLSSGSVTDVVNDETGQTAKSTVSALSGATVGSATVDGWSKFYISGGTVSSLTASNVTSNGDSVLMDGGVVSSAQIQAAGSISATNSASIQSATVSGSGAYVTVQNGAGLSNGTVAAGGTVNISSGGQVSSTTFTSGATINVYAGGEYDSAIASGVVLNANGGTTSGAIVMSSGTENVLSQGQSVSTTVQSGGSEVVSAGGQSLGDTIQRGGTLVVQTGGTASGATVSGGIVNVSGGVISGVTASSGTINVRSGSAVGDTLYNSGTSEVVYANATTTGTTVISGATQTIVAGATASNTTVSGGTVIIGNQGSLNNASVAGTDTSSGVVNGNVSGLLKGSIAINSGGTLNGGVVVSKATVNVNSGGLASGTVISNNAGTIAFNSGGTGSSISAIVAGSDIPKIVVNSGATVTSDYLSGAAAVEQLSGGTASNTTLVSAGQDIRSGIAYYTSATGSKGNVTLEGAGASAYAATVDSGAKIAVKTGALASGSVINNGGSLQVNGGTASSTTVTGPTASALVASGAVINATVTSSGMISAASATTLSNVTLVSGGSGYVNGSNIAGTVSSGGTLNVLSTGVDLNTTVSNGGTEIISAGGSAVGTTVAGGTIYLSDGGYLSGFSSGVAGDVNVAGDGTTSGKVYAGSSGNLAGTISIGSGGELYGGVMVNSAIVGVNGFASGTVVSNQGFITVFNGATASALSAIAPGSGIPRIVVAKGGTVTSDYLSGANAVEQVTGNAYGTTLVSAGQDVAAGGKVYNTSATGAQANITLQPGATSYSGTVANGAKIHVSVQATANDSVIASGGILNVDSQGTLGGITTLEKGGSATLFKDAGGTIVMNGSDNTGVVISGLSDNSSDVTISTVFSSFDGTSGGNSDGIELAGLKNADVTSVSYPSDDQVKLTLAKGGSVTLNIANVKSQGFSLETAANGDVIYEVCFLAGSMIRTPSGNVAVEGLNIGDSVMTWDWKAQTAVERAVTWTGRKSMQVKTDLADDEAGYPVRILKNAIADGMPSEDLLVTPEHCLFFENTFVPVRMLVNGRSIFYDRSITSYDYFHIETEEHSIIWANNTLTESYLDTGNRSTFRQDGDVVRFVPHAPRKTWENHGAACLSVERGVVEPLFNTLAERAAQSGLPTQAEAHDLTQNPDIHLITTQGQIIRPIRDVMGKVTFIVAADLDAVQIVTRTSRPSQTVGPFVDDRRHLGVLVGQVSLFDGKTEHAITAHLDQSDLDGWDAQEALPHRWTNGNATLPLPAASQNGLRMLSIQVVAAGPYVVQKPSNQSYNLQVAG</sequence>
<dbReference type="NCBIfam" id="TIGR04415">
    <property type="entry name" value="O_hepto_targRPT"/>
    <property type="match status" value="3"/>
</dbReference>
<proteinExistence type="predicted"/>
<dbReference type="InterPro" id="IPR012332">
    <property type="entry name" value="Autotransporter_pectin_lyase_C"/>
</dbReference>
<reference evidence="2 3" key="1">
    <citation type="submission" date="2016-03" db="EMBL/GenBank/DDBJ databases">
        <title>Draft genome sequence of Acetobacter malorum CECT 7742, a strain isolated from strawberry vinegar.</title>
        <authorList>
            <person name="Sainz F."/>
            <person name="Mas A."/>
            <person name="Torija M.J."/>
        </authorList>
    </citation>
    <scope>NUCLEOTIDE SEQUENCE [LARGE SCALE GENOMIC DNA]</scope>
    <source>
        <strain evidence="2 3">CECT 7742</strain>
    </source>
</reference>
<dbReference type="SUPFAM" id="SSF51294">
    <property type="entry name" value="Hedgehog/intein (Hint) domain"/>
    <property type="match status" value="1"/>
</dbReference>
<dbReference type="Gene3D" id="2.170.16.10">
    <property type="entry name" value="Hedgehog/Intein (Hint) domain"/>
    <property type="match status" value="1"/>
</dbReference>